<dbReference type="Pfam" id="PF13304">
    <property type="entry name" value="AAA_21"/>
    <property type="match status" value="1"/>
</dbReference>
<dbReference type="InterPro" id="IPR051396">
    <property type="entry name" value="Bact_Antivir_Def_Nuclease"/>
</dbReference>
<evidence type="ECO:0000313" key="2">
    <source>
        <dbReference type="EMBL" id="AEG02880.1"/>
    </source>
</evidence>
<dbReference type="Gene3D" id="3.40.50.300">
    <property type="entry name" value="P-loop containing nucleotide triphosphate hydrolases"/>
    <property type="match status" value="1"/>
</dbReference>
<dbReference type="InterPro" id="IPR027417">
    <property type="entry name" value="P-loop_NTPase"/>
</dbReference>
<evidence type="ECO:0000259" key="1">
    <source>
        <dbReference type="Pfam" id="PF13304"/>
    </source>
</evidence>
<feature type="domain" description="ATPase AAA-type core" evidence="1">
    <location>
        <begin position="27"/>
        <end position="298"/>
    </location>
</feature>
<sequence length="351" mass="40491">MSVFFNSVRIRNFKSLKDVTLPNCKRINVLIGKPNVGKSNILEAIGLFSLPYIRYSQSDKVTQFVKLESLMEMFFDGNTENTIDISTDSNDSISINFNDKGQKEQINIKIIEIDQSYIPLESEDFYPDIPHNTTQEIIVSNDLSLLYPKAPNGKSKFRYYKFPEVFYFDKNSLSELTPPSGNNLFQVAQKAPLKQELSKLFQDYRLKLLFDKTNYTLRIVKELDDNSLVSLPFNSMADTLQRIVFFKAAIASNIDSILLFEEPEAHCFPPYIAHITQEVIAANTNQFFIATHSPYVLNAFLEQSREELAIFIVDYRDGQTIINRLTDAELNEVYDYGIDVFFNYERFTQHG</sequence>
<dbReference type="AlphaFoldDB" id="G0A5M3"/>
<dbReference type="RefSeq" id="WP_013821093.1">
    <property type="nucleotide sequence ID" value="NC_015572.1"/>
</dbReference>
<dbReference type="GO" id="GO:0016887">
    <property type="term" value="F:ATP hydrolysis activity"/>
    <property type="evidence" value="ECO:0007669"/>
    <property type="project" value="InterPro"/>
</dbReference>
<protein>
    <submittedName>
        <fullName evidence="2">ATPase-like protein</fullName>
    </submittedName>
</protein>
<dbReference type="PANTHER" id="PTHR43581">
    <property type="entry name" value="ATP/GTP PHOSPHATASE"/>
    <property type="match status" value="1"/>
</dbReference>
<gene>
    <name evidence="2" type="ordered locus">Metme_4541</name>
</gene>
<reference key="2">
    <citation type="submission" date="2011-05" db="EMBL/GenBank/DDBJ databases">
        <title>Complete genome sequence of the aerobic marine methanotroph Methylomonas methanica MC09.</title>
        <authorList>
            <person name="Boden R."/>
            <person name="Cunliffe M."/>
            <person name="Scanlan J."/>
            <person name="Moussard H."/>
            <person name="Kits K.D."/>
            <person name="Klotz M."/>
            <person name="Jetten M."/>
            <person name="Vuilleumier S."/>
            <person name="Han J."/>
            <person name="Peters L."/>
            <person name="Mikhailova N."/>
            <person name="Teshima H."/>
            <person name="Tapia R."/>
            <person name="Kyrpides N."/>
            <person name="Ivanova N."/>
            <person name="Pagani I."/>
            <person name="Cheng J.-F."/>
            <person name="Goodwin L."/>
            <person name="Han C."/>
            <person name="Hauser L."/>
            <person name="Land M."/>
            <person name="Lapidus A."/>
            <person name="Lucas S."/>
            <person name="Pitluck S."/>
            <person name="Woyke T."/>
            <person name="Stein L.Y."/>
            <person name="Murrell C."/>
        </authorList>
    </citation>
    <scope>NUCLEOTIDE SEQUENCE</scope>
    <source>
        <strain>MC09</strain>
    </source>
</reference>
<dbReference type="eggNOG" id="COG4637">
    <property type="taxonomic scope" value="Bacteria"/>
</dbReference>
<name>G0A5M3_METMM</name>
<dbReference type="InterPro" id="IPR003959">
    <property type="entry name" value="ATPase_AAA_core"/>
</dbReference>
<proteinExistence type="predicted"/>
<dbReference type="GO" id="GO:0005524">
    <property type="term" value="F:ATP binding"/>
    <property type="evidence" value="ECO:0007669"/>
    <property type="project" value="InterPro"/>
</dbReference>
<dbReference type="PANTHER" id="PTHR43581:SF4">
    <property type="entry name" value="ATP_GTP PHOSPHATASE"/>
    <property type="match status" value="1"/>
</dbReference>
<accession>G0A5M3</accession>
<dbReference type="OrthoDB" id="9815944at2"/>
<organism evidence="2 3">
    <name type="scientific">Methylomonas methanica (strain DSM 25384 / MC09)</name>
    <dbReference type="NCBI Taxonomy" id="857087"/>
    <lineage>
        <taxon>Bacteria</taxon>
        <taxon>Pseudomonadati</taxon>
        <taxon>Pseudomonadota</taxon>
        <taxon>Gammaproteobacteria</taxon>
        <taxon>Methylococcales</taxon>
        <taxon>Methylococcaceae</taxon>
        <taxon>Methylomonas</taxon>
    </lineage>
</organism>
<dbReference type="STRING" id="857087.Metme_4541"/>
<evidence type="ECO:0000313" key="3">
    <source>
        <dbReference type="Proteomes" id="UP000008888"/>
    </source>
</evidence>
<reference evidence="3" key="3">
    <citation type="submission" date="2011-05" db="EMBL/GenBank/DDBJ databases">
        <title>Complete sequence of Methylomonas methanica MC09.</title>
        <authorList>
            <consortium name="US DOE Joint Genome Institute"/>
            <person name="Lucas S."/>
            <person name="Han J."/>
            <person name="Lapidus A."/>
            <person name="Cheng J.-F."/>
            <person name="Goodwin L."/>
            <person name="Pitluck S."/>
            <person name="Peters L."/>
            <person name="Mikhailova N."/>
            <person name="Teshima H."/>
            <person name="Han C."/>
            <person name="Tapia R."/>
            <person name="Land M."/>
            <person name="Hauser L."/>
            <person name="Kyrpides N."/>
            <person name="Ivanova N."/>
            <person name="Pagani I."/>
            <person name="Stein L."/>
            <person name="Woyke T."/>
        </authorList>
    </citation>
    <scope>NUCLEOTIDE SEQUENCE [LARGE SCALE GENOMIC DNA]</scope>
    <source>
        <strain evidence="3">MC09</strain>
    </source>
</reference>
<reference evidence="2 3" key="1">
    <citation type="journal article" date="2011" name="J. Bacteriol.">
        <title>Complete Genome Sequence of the Aerobic Marine Methanotroph Methylomonas methanica MC09.</title>
        <authorList>
            <person name="Boden R."/>
            <person name="Cunliffe M."/>
            <person name="Scanlan J."/>
            <person name="Moussard H."/>
            <person name="Kits K.D."/>
            <person name="Klotz M.G."/>
            <person name="Jetten M.S."/>
            <person name="Vuilleumier S."/>
            <person name="Han J."/>
            <person name="Peters L."/>
            <person name="Mikhailova N."/>
            <person name="Teshima H."/>
            <person name="Tapia R."/>
            <person name="Kyrpides N."/>
            <person name="Ivanova N."/>
            <person name="Pagani I."/>
            <person name="Cheng J.F."/>
            <person name="Goodwin L."/>
            <person name="Han C."/>
            <person name="Hauser L."/>
            <person name="Land M.L."/>
            <person name="Lapidus A."/>
            <person name="Lucas S."/>
            <person name="Pitluck S."/>
            <person name="Woyke T."/>
            <person name="Stein L."/>
            <person name="Murrell J.C."/>
        </authorList>
    </citation>
    <scope>NUCLEOTIDE SEQUENCE [LARGE SCALE GENOMIC DNA]</scope>
    <source>
        <strain evidence="2 3">MC09</strain>
    </source>
</reference>
<dbReference type="SUPFAM" id="SSF52540">
    <property type="entry name" value="P-loop containing nucleoside triphosphate hydrolases"/>
    <property type="match status" value="1"/>
</dbReference>
<dbReference type="Proteomes" id="UP000008888">
    <property type="component" value="Chromosome"/>
</dbReference>
<keyword evidence="3" id="KW-1185">Reference proteome</keyword>
<dbReference type="KEGG" id="mmt:Metme_4541"/>
<dbReference type="EMBL" id="CP002738">
    <property type="protein sequence ID" value="AEG02880.1"/>
    <property type="molecule type" value="Genomic_DNA"/>
</dbReference>
<dbReference type="HOGENOM" id="CLU_052977_0_0_6"/>